<keyword evidence="3" id="KW-1015">Disulfide bond</keyword>
<dbReference type="CDD" id="cd02947">
    <property type="entry name" value="TRX_family"/>
    <property type="match status" value="1"/>
</dbReference>
<keyword evidence="1" id="KW-0813">Transport</keyword>
<dbReference type="InterPro" id="IPR036249">
    <property type="entry name" value="Thioredoxin-like_sf"/>
</dbReference>
<protein>
    <submittedName>
        <fullName evidence="7">Thioredoxin 1</fullName>
    </submittedName>
</protein>
<dbReference type="PROSITE" id="PS00194">
    <property type="entry name" value="THIOREDOXIN_1"/>
    <property type="match status" value="1"/>
</dbReference>
<keyword evidence="5" id="KW-0732">Signal</keyword>
<dbReference type="InterPro" id="IPR013766">
    <property type="entry name" value="Thioredoxin_domain"/>
</dbReference>
<dbReference type="EMBL" id="QKZR01000007">
    <property type="protein sequence ID" value="PZX37181.1"/>
    <property type="molecule type" value="Genomic_DNA"/>
</dbReference>
<dbReference type="InterPro" id="IPR011990">
    <property type="entry name" value="TPR-like_helical_dom_sf"/>
</dbReference>
<dbReference type="Pfam" id="PF00085">
    <property type="entry name" value="Thioredoxin"/>
    <property type="match status" value="1"/>
</dbReference>
<reference evidence="7 8" key="1">
    <citation type="submission" date="2018-06" db="EMBL/GenBank/DDBJ databases">
        <title>Genomic Encyclopedia of Archaeal and Bacterial Type Strains, Phase II (KMG-II): from individual species to whole genera.</title>
        <authorList>
            <person name="Goeker M."/>
        </authorList>
    </citation>
    <scope>NUCLEOTIDE SEQUENCE [LARGE SCALE GENOMIC DNA]</scope>
    <source>
        <strain evidence="7 8">DSM 17205</strain>
    </source>
</reference>
<evidence type="ECO:0000256" key="4">
    <source>
        <dbReference type="ARBA" id="ARBA00023284"/>
    </source>
</evidence>
<dbReference type="InterPro" id="IPR017937">
    <property type="entry name" value="Thioredoxin_CS"/>
</dbReference>
<evidence type="ECO:0000313" key="8">
    <source>
        <dbReference type="Proteomes" id="UP000248584"/>
    </source>
</evidence>
<accession>A0ABX5PUR4</accession>
<evidence type="ECO:0000256" key="3">
    <source>
        <dbReference type="ARBA" id="ARBA00023157"/>
    </source>
</evidence>
<comment type="caution">
    <text evidence="7">The sequence shown here is derived from an EMBL/GenBank/DDBJ whole genome shotgun (WGS) entry which is preliminary data.</text>
</comment>
<evidence type="ECO:0000259" key="6">
    <source>
        <dbReference type="PROSITE" id="PS51352"/>
    </source>
</evidence>
<dbReference type="PROSITE" id="PS51352">
    <property type="entry name" value="THIOREDOXIN_2"/>
    <property type="match status" value="1"/>
</dbReference>
<dbReference type="Gene3D" id="3.40.30.10">
    <property type="entry name" value="Glutaredoxin"/>
    <property type="match status" value="1"/>
</dbReference>
<name>A0ABX5PUR4_9FLAO</name>
<dbReference type="PRINTS" id="PR00421">
    <property type="entry name" value="THIOREDOXIN"/>
</dbReference>
<dbReference type="SUPFAM" id="SSF48452">
    <property type="entry name" value="TPR-like"/>
    <property type="match status" value="1"/>
</dbReference>
<keyword evidence="4" id="KW-0676">Redox-active center</keyword>
<feature type="chain" id="PRO_5045107978" evidence="5">
    <location>
        <begin position="21"/>
        <end position="257"/>
    </location>
</feature>
<evidence type="ECO:0000256" key="1">
    <source>
        <dbReference type="ARBA" id="ARBA00022448"/>
    </source>
</evidence>
<keyword evidence="8" id="KW-1185">Reference proteome</keyword>
<sequence>MFSRYLIVFLFFSALSLSHAQIEINDDNAEEKLLTNNDRLILVDFYATWCGPCKKMDPILKELSEKYAGRVDFYKIDVDKNQVDDALGVTAMPTYFFIKNSTNLESIEGMRSKAVMEELIEKYMYYDTDVVEVEEVVESTETSYYNASSNHGYDNEFSISNVADIWDSSRKLNSLAWHIYLEHDEDEVLYKGIEIVERSIELDQNYHNTDTLAALYFKTGKYKLALKKAKEAIKIAKRDSVDYSSTTNLMNEIIDQL</sequence>
<dbReference type="Proteomes" id="UP000248584">
    <property type="component" value="Unassembled WGS sequence"/>
</dbReference>
<keyword evidence="2" id="KW-0249">Electron transport</keyword>
<gene>
    <name evidence="7" type="ORF">LX97_03203</name>
</gene>
<dbReference type="RefSeq" id="WP_015363616.1">
    <property type="nucleotide sequence ID" value="NZ_QKZR01000007.1"/>
</dbReference>
<dbReference type="PANTHER" id="PTHR45663:SF11">
    <property type="entry name" value="GEO12009P1"/>
    <property type="match status" value="1"/>
</dbReference>
<dbReference type="SUPFAM" id="SSF52833">
    <property type="entry name" value="Thioredoxin-like"/>
    <property type="match status" value="1"/>
</dbReference>
<dbReference type="PANTHER" id="PTHR45663">
    <property type="entry name" value="GEO12009P1"/>
    <property type="match status" value="1"/>
</dbReference>
<feature type="signal peptide" evidence="5">
    <location>
        <begin position="1"/>
        <end position="20"/>
    </location>
</feature>
<proteinExistence type="predicted"/>
<evidence type="ECO:0000256" key="2">
    <source>
        <dbReference type="ARBA" id="ARBA00022982"/>
    </source>
</evidence>
<dbReference type="Gene3D" id="1.25.40.10">
    <property type="entry name" value="Tetratricopeptide repeat domain"/>
    <property type="match status" value="1"/>
</dbReference>
<evidence type="ECO:0000256" key="5">
    <source>
        <dbReference type="SAM" id="SignalP"/>
    </source>
</evidence>
<feature type="domain" description="Thioredoxin" evidence="6">
    <location>
        <begin position="13"/>
        <end position="125"/>
    </location>
</feature>
<evidence type="ECO:0000313" key="7">
    <source>
        <dbReference type="EMBL" id="PZX37181.1"/>
    </source>
</evidence>
<organism evidence="7 8">
    <name type="scientific">Nonlabens dokdonensis</name>
    <dbReference type="NCBI Taxonomy" id="328515"/>
    <lineage>
        <taxon>Bacteria</taxon>
        <taxon>Pseudomonadati</taxon>
        <taxon>Bacteroidota</taxon>
        <taxon>Flavobacteriia</taxon>
        <taxon>Flavobacteriales</taxon>
        <taxon>Flavobacteriaceae</taxon>
        <taxon>Nonlabens</taxon>
    </lineage>
</organism>